<feature type="region of interest" description="Disordered" evidence="1">
    <location>
        <begin position="297"/>
        <end position="325"/>
    </location>
</feature>
<evidence type="ECO:0000313" key="3">
    <source>
        <dbReference type="WBParaSite" id="MBELARI_LOCUS15228"/>
    </source>
</evidence>
<dbReference type="WBParaSite" id="MBELARI_LOCUS15228">
    <property type="protein sequence ID" value="MBELARI_LOCUS15228"/>
    <property type="gene ID" value="MBELARI_LOCUS15228"/>
</dbReference>
<dbReference type="AlphaFoldDB" id="A0AAF3EMG5"/>
<evidence type="ECO:0000313" key="2">
    <source>
        <dbReference type="Proteomes" id="UP000887575"/>
    </source>
</evidence>
<organism evidence="2 3">
    <name type="scientific">Mesorhabditis belari</name>
    <dbReference type="NCBI Taxonomy" id="2138241"/>
    <lineage>
        <taxon>Eukaryota</taxon>
        <taxon>Metazoa</taxon>
        <taxon>Ecdysozoa</taxon>
        <taxon>Nematoda</taxon>
        <taxon>Chromadorea</taxon>
        <taxon>Rhabditida</taxon>
        <taxon>Rhabditina</taxon>
        <taxon>Rhabditomorpha</taxon>
        <taxon>Rhabditoidea</taxon>
        <taxon>Rhabditidae</taxon>
        <taxon>Mesorhabditinae</taxon>
        <taxon>Mesorhabditis</taxon>
    </lineage>
</organism>
<accession>A0AAF3EMG5</accession>
<sequence>MFGDRFSDRITSICVPTPSLDVVKANGVAKVTNEDKDFFGQLEKVKAFIEQFFTDDSEVIDRNAEEIIALADAMTNFLQRDAPQLKPVAVIVEEREILFAVNRTFDRFLAIIKNSTAETIEFYQDLATQEVQGNLRELLKNKNAIEQAQAMLGPKREFLKLNDLSNAVELKEKLGMESDSLKIPDSTKHVLEARLDNRIASLTVGYAAREKDEIERGFAEFLRQNQKSIDEDLLDQRISQQMERLRESCRTNAINDDYLVEIVEDVGLALQEMKRNALNDLEMSKSRPMLPNALPPLKTLKPTPSVPADAQVINPEPSMRPIADSSRMPVLRPNATMSALQSYKLWQDLQPNLHGVLKKCFGLTPLRNWDPQSIDAKRLEENIIERLRESPNFNNLQDPSAAALWTPPEMVPLCR</sequence>
<keyword evidence="2" id="KW-1185">Reference proteome</keyword>
<reference evidence="3" key="1">
    <citation type="submission" date="2024-02" db="UniProtKB">
        <authorList>
            <consortium name="WormBaseParasite"/>
        </authorList>
    </citation>
    <scope>IDENTIFICATION</scope>
</reference>
<evidence type="ECO:0000256" key="1">
    <source>
        <dbReference type="SAM" id="MobiDB-lite"/>
    </source>
</evidence>
<protein>
    <submittedName>
        <fullName evidence="3">Uncharacterized protein</fullName>
    </submittedName>
</protein>
<name>A0AAF3EMG5_9BILA</name>
<proteinExistence type="predicted"/>
<dbReference type="Proteomes" id="UP000887575">
    <property type="component" value="Unassembled WGS sequence"/>
</dbReference>